<dbReference type="AlphaFoldDB" id="A0A4R7ZNI9"/>
<keyword evidence="1" id="KW-1133">Transmembrane helix</keyword>
<keyword evidence="3" id="KW-1185">Reference proteome</keyword>
<proteinExistence type="predicted"/>
<feature type="transmembrane region" description="Helical" evidence="1">
    <location>
        <begin position="17"/>
        <end position="37"/>
    </location>
</feature>
<evidence type="ECO:0000313" key="2">
    <source>
        <dbReference type="EMBL" id="TDW19182.1"/>
    </source>
</evidence>
<feature type="transmembrane region" description="Helical" evidence="1">
    <location>
        <begin position="152"/>
        <end position="171"/>
    </location>
</feature>
<accession>A0A4R7ZNI9</accession>
<protein>
    <submittedName>
        <fullName evidence="2">Uncharacterized protein</fullName>
    </submittedName>
</protein>
<feature type="transmembrane region" description="Helical" evidence="1">
    <location>
        <begin position="58"/>
        <end position="77"/>
    </location>
</feature>
<comment type="caution">
    <text evidence="2">The sequence shown here is derived from an EMBL/GenBank/DDBJ whole genome shotgun (WGS) entry which is preliminary data.</text>
</comment>
<organism evidence="2 3">
    <name type="scientific">Kribbella kalugense</name>
    <dbReference type="NCBI Taxonomy" id="2512221"/>
    <lineage>
        <taxon>Bacteria</taxon>
        <taxon>Bacillati</taxon>
        <taxon>Actinomycetota</taxon>
        <taxon>Actinomycetes</taxon>
        <taxon>Propionibacteriales</taxon>
        <taxon>Kribbellaceae</taxon>
        <taxon>Kribbella</taxon>
    </lineage>
</organism>
<dbReference type="EMBL" id="SODF01000002">
    <property type="protein sequence ID" value="TDW19182.1"/>
    <property type="molecule type" value="Genomic_DNA"/>
</dbReference>
<name>A0A4R7ZNI9_9ACTN</name>
<evidence type="ECO:0000313" key="3">
    <source>
        <dbReference type="Proteomes" id="UP000295447"/>
    </source>
</evidence>
<keyword evidence="1" id="KW-0812">Transmembrane</keyword>
<evidence type="ECO:0000256" key="1">
    <source>
        <dbReference type="SAM" id="Phobius"/>
    </source>
</evidence>
<gene>
    <name evidence="2" type="ORF">EV650_5786</name>
</gene>
<sequence>MTTVLHWNKFSHHNPAFWIWSALYFAAPVLVFSAWLANRRYADPVRRDDDLLPPAIRGVAGLVGVLALAQGAAMFGSPSTFLDLWPWTLTPLSCRTLAAVSCLGGAGAWAWCDARWSTLRRMLEVELIMVGSILLAAFRARDELNSGKPLAWPLLTGFCLLFVASIVAWSAQPGSRVRR</sequence>
<feature type="transmembrane region" description="Helical" evidence="1">
    <location>
        <begin position="123"/>
        <end position="140"/>
    </location>
</feature>
<keyword evidence="1" id="KW-0472">Membrane</keyword>
<feature type="transmembrane region" description="Helical" evidence="1">
    <location>
        <begin position="89"/>
        <end position="111"/>
    </location>
</feature>
<reference evidence="2 3" key="1">
    <citation type="submission" date="2019-03" db="EMBL/GenBank/DDBJ databases">
        <title>Genomic Encyclopedia of Type Strains, Phase III (KMG-III): the genomes of soil and plant-associated and newly described type strains.</title>
        <authorList>
            <person name="Whitman W."/>
        </authorList>
    </citation>
    <scope>NUCLEOTIDE SEQUENCE [LARGE SCALE GENOMIC DNA]</scope>
    <source>
        <strain evidence="2 3">VKM Ac-2570</strain>
    </source>
</reference>
<dbReference type="RefSeq" id="WP_134122068.1">
    <property type="nucleotide sequence ID" value="NZ_SODF01000002.1"/>
</dbReference>
<dbReference type="Proteomes" id="UP000295447">
    <property type="component" value="Unassembled WGS sequence"/>
</dbReference>
<dbReference type="OrthoDB" id="3078421at2"/>